<gene>
    <name evidence="2" type="ORF">MAR_ORF459</name>
</gene>
<dbReference type="Proteomes" id="UP000029780">
    <property type="component" value="Segment"/>
</dbReference>
<evidence type="ECO:0000313" key="2">
    <source>
        <dbReference type="EMBL" id="ADB04221.1"/>
    </source>
</evidence>
<proteinExistence type="predicted"/>
<dbReference type="KEGG" id="vg:8746695"/>
<name>D2XB94_GBMV</name>
<dbReference type="InterPro" id="IPR045455">
    <property type="entry name" value="NrS-1_pol-like_helicase"/>
</dbReference>
<evidence type="ECO:0000259" key="1">
    <source>
        <dbReference type="Pfam" id="PF19263"/>
    </source>
</evidence>
<protein>
    <submittedName>
        <fullName evidence="2">D5-like helicase-primase</fullName>
    </submittedName>
</protein>
<keyword evidence="2" id="KW-0547">Nucleotide-binding</keyword>
<keyword evidence="2" id="KW-0067">ATP-binding</keyword>
<dbReference type="GO" id="GO:0004386">
    <property type="term" value="F:helicase activity"/>
    <property type="evidence" value="ECO:0007669"/>
    <property type="project" value="UniProtKB-KW"/>
</dbReference>
<accession>D2XB94</accession>
<organism evidence="2 3">
    <name type="scientific">Marseillevirus marseillevirus</name>
    <name type="common">GBM</name>
    <dbReference type="NCBI Taxonomy" id="694581"/>
    <lineage>
        <taxon>Viruses</taxon>
        <taxon>Varidnaviria</taxon>
        <taxon>Bamfordvirae</taxon>
        <taxon>Nucleocytoviricota</taxon>
        <taxon>Megaviricetes</taxon>
        <taxon>Pimascovirales</taxon>
        <taxon>Pimascovirales incertae sedis</taxon>
        <taxon>Marseilleviridae</taxon>
        <taxon>Marseillevirus</taxon>
        <taxon>Marseillevirus massiliense</taxon>
    </lineage>
</organism>
<dbReference type="RefSeq" id="YP_003407183.1">
    <property type="nucleotide sequence ID" value="NC_013756.1"/>
</dbReference>
<dbReference type="Pfam" id="PF19263">
    <property type="entry name" value="DUF5906"/>
    <property type="match status" value="1"/>
</dbReference>
<keyword evidence="3" id="KW-1185">Reference proteome</keyword>
<dbReference type="GeneID" id="8746695"/>
<reference evidence="2 3" key="1">
    <citation type="journal article" date="2009" name="Proc. Natl. Acad. Sci. U.S.A.">
        <title>Giant Marseillevirus highlights the role of amoebae as a melting pot in emergence of chimeric microorganisms.</title>
        <authorList>
            <person name="Boyer M."/>
            <person name="Yutin N."/>
            <person name="Pagnier I."/>
            <person name="Barrassi L."/>
            <person name="Fournous G."/>
            <person name="Espinosa L."/>
            <person name="Robert C."/>
            <person name="Azza S."/>
            <person name="Sun S."/>
            <person name="Rossmann M.G."/>
            <person name="Suzan-Monti M."/>
            <person name="La Scola B."/>
            <person name="Koonin E.V."/>
            <person name="Raoult D."/>
        </authorList>
    </citation>
    <scope>NUCLEOTIDE SEQUENCE [LARGE SCALE GENOMIC DNA]</scope>
    <source>
        <strain evidence="2 3">T19</strain>
    </source>
</reference>
<keyword evidence="2" id="KW-0378">Hydrolase</keyword>
<dbReference type="OrthoDB" id="4220at10239"/>
<dbReference type="EMBL" id="GU071086">
    <property type="protein sequence ID" value="ADB04221.1"/>
    <property type="molecule type" value="Genomic_DNA"/>
</dbReference>
<evidence type="ECO:0000313" key="3">
    <source>
        <dbReference type="Proteomes" id="UP000029780"/>
    </source>
</evidence>
<sequence length="809" mass="93040">MSSPTKGNTHHESPKLSQAYFAGKLFVNKDFLFSVYKDFFEGNSLIPKRGSCIIAKDINANGAKLCCVFKTRDEAIKFTEKFNPEERNFYEVIPGGVARCPYFDIDAARNGDEEEERGRKILLSTIKEIKYVFFECFGHKLRDEDFSVYTSSTDEKDSFHVYINNYFFANKEESKEFAQRVTSSLEERGEGFEKFLDNNVYSAWQCLRLIGSHKKGKGVDATKREYTDYVKKFVCDLSGCGERSLPHIAVQKKSYVYQVQDIVPTSEKEEKALNALYKLEGAQQCLEYKGMKQTELGWFMNFQMVCPWYCPICEREHDNSSNLNSAYISIGPRNIWLKCRSAASPKKNGDDEGRTKKLLVGRKRKAKGEYLPCLIDTEDPWYWPDFTLYYDGKRYSSKGEMLDELLPGLRRVMAYIPSEAAVVIKSEKSKCFKRHDISFLKKSTVTFFFTEDKSIIPVPLFSLFLLAKKELTTRGVKFYPFSSNEDDVTLPIDYVNTFEGFKAQPVDEFVDMEKIRPLLDHIFEVLADGSKENYEYILSWLSHIVKNPRQKTGVALVLLSESQGAGKGIFTNFLLEKVFGRSLGTCIGDLERVVHRFNSSLDKKLLVVLDEVKPVDAGAYHKTFDTLKYMITEPTLQIERKGIETVEEESYLNFFITTNNSFAVRVEQTDRRYALFRCSDKRVGDEEYFKNFGKSLDQKCANNFLSFLLGFEGMSLRKIPNTPLRQECKTSSKSSIQLFMDEFDASEYETNVDGWIASSDIYLNFVGWSARNGYKNTPNSSVFGKSTNTLFEKKRETRGGKKIVVWKEK</sequence>
<feature type="domain" description="NrS-1 polymerase-like helicase" evidence="1">
    <location>
        <begin position="559"/>
        <end position="672"/>
    </location>
</feature>
<organismHost>
    <name type="scientific">Acanthamoeba</name>
    <dbReference type="NCBI Taxonomy" id="5754"/>
</organismHost>
<keyword evidence="2" id="KW-0347">Helicase</keyword>